<evidence type="ECO:0000256" key="5">
    <source>
        <dbReference type="ARBA" id="ARBA00022692"/>
    </source>
</evidence>
<sequence>MELFSVQTFLFLFLLSLYLYFYFNTSTEKPIKKPGPKIYPIFGVLPDFWKNRHRFLDWLTEILRDRPTNTNVIWSPIKGYVFVTANPSNVEHMLKTNFENYPKGNCFTTLLEDFLGHGIFNSDGELWKIQRKTASYEFNTKSLRNFIMENVTVEISTRLLPVLTKASETQQVLDLQDILERFAFDNICKLAFNIDPSCLSINGTGASEFMRAFEEATTICSERFLDALPFIAKVKKFLNIGSERRLKKSIKIVHEFADNIIRSRMGQKVDKEKDLLSRFMSNEENSPEFLRDIVISFILAGRDTTSSSLSWFFWLLSSHPKVEQNILKELETIRVRYRKNIGETYSYNELHDMHYLHAAISEALRLYPPLPADTKTCLNGDIMPDGTFVGKGWQVTYHMYGMGRMESIWGKNCFEFLPERWIENGVFKHESPFRFAVFQAGPRICLGKDMAYIQMKSIAASVLERFEMEVKSKGKVPEYLLAFTLRMKGGLPLRVRKRCIDEINWCES</sequence>
<keyword evidence="5 13" id="KW-0812">Transmembrane</keyword>
<dbReference type="SUPFAM" id="SSF48264">
    <property type="entry name" value="Cytochrome P450"/>
    <property type="match status" value="1"/>
</dbReference>
<dbReference type="Gramene" id="QL06p003817:mrna">
    <property type="protein sequence ID" value="QL06p003817:mrna:CDS:1"/>
    <property type="gene ID" value="QL06p003817"/>
</dbReference>
<dbReference type="KEGG" id="qlo:115994717"/>
<comment type="subcellular location">
    <subcellularLocation>
        <location evidence="2">Membrane</location>
        <topology evidence="2">Single-pass membrane protein</topology>
    </subcellularLocation>
</comment>
<evidence type="ECO:0000256" key="1">
    <source>
        <dbReference type="ARBA" id="ARBA00001971"/>
    </source>
</evidence>
<comment type="cofactor">
    <cofactor evidence="1 12">
        <name>heme</name>
        <dbReference type="ChEBI" id="CHEBI:30413"/>
    </cofactor>
</comment>
<feature type="transmembrane region" description="Helical" evidence="13">
    <location>
        <begin position="6"/>
        <end position="23"/>
    </location>
</feature>
<evidence type="ECO:0000256" key="6">
    <source>
        <dbReference type="ARBA" id="ARBA00022723"/>
    </source>
</evidence>
<dbReference type="OrthoDB" id="1470350at2759"/>
<evidence type="ECO:0000256" key="10">
    <source>
        <dbReference type="ARBA" id="ARBA00023033"/>
    </source>
</evidence>
<dbReference type="GO" id="GO:0016705">
    <property type="term" value="F:oxidoreductase activity, acting on paired donors, with incorporation or reduction of molecular oxygen"/>
    <property type="evidence" value="ECO:0007669"/>
    <property type="project" value="InterPro"/>
</dbReference>
<dbReference type="EnsemblPlants" id="QL06p003817:mrna">
    <property type="protein sequence ID" value="QL06p003817:mrna:CDS:1"/>
    <property type="gene ID" value="QL06p003817"/>
</dbReference>
<dbReference type="GO" id="GO:0004497">
    <property type="term" value="F:monooxygenase activity"/>
    <property type="evidence" value="ECO:0007669"/>
    <property type="project" value="UniProtKB-KW"/>
</dbReference>
<dbReference type="Proteomes" id="UP000594261">
    <property type="component" value="Chromosome 6"/>
</dbReference>
<keyword evidence="10" id="KW-0503">Monooxygenase</keyword>
<organism evidence="14 15">
    <name type="scientific">Quercus lobata</name>
    <name type="common">Valley oak</name>
    <dbReference type="NCBI Taxonomy" id="97700"/>
    <lineage>
        <taxon>Eukaryota</taxon>
        <taxon>Viridiplantae</taxon>
        <taxon>Streptophyta</taxon>
        <taxon>Embryophyta</taxon>
        <taxon>Tracheophyta</taxon>
        <taxon>Spermatophyta</taxon>
        <taxon>Magnoliopsida</taxon>
        <taxon>eudicotyledons</taxon>
        <taxon>Gunneridae</taxon>
        <taxon>Pentapetalae</taxon>
        <taxon>rosids</taxon>
        <taxon>fabids</taxon>
        <taxon>Fagales</taxon>
        <taxon>Fagaceae</taxon>
        <taxon>Quercus</taxon>
    </lineage>
</organism>
<evidence type="ECO:0000256" key="9">
    <source>
        <dbReference type="ARBA" id="ARBA00023004"/>
    </source>
</evidence>
<evidence type="ECO:0000256" key="11">
    <source>
        <dbReference type="ARBA" id="ARBA00023136"/>
    </source>
</evidence>
<keyword evidence="8" id="KW-0560">Oxidoreductase</keyword>
<evidence type="ECO:0008006" key="16">
    <source>
        <dbReference type="Google" id="ProtNLM"/>
    </source>
</evidence>
<dbReference type="GO" id="GO:0016020">
    <property type="term" value="C:membrane"/>
    <property type="evidence" value="ECO:0007669"/>
    <property type="project" value="UniProtKB-SubCell"/>
</dbReference>
<dbReference type="OMA" id="SNPLFWG"/>
<name>A0A7N2R5Z8_QUELO</name>
<evidence type="ECO:0000256" key="3">
    <source>
        <dbReference type="ARBA" id="ARBA00010617"/>
    </source>
</evidence>
<keyword evidence="4 12" id="KW-0349">Heme</keyword>
<dbReference type="PRINTS" id="PR00385">
    <property type="entry name" value="P450"/>
</dbReference>
<dbReference type="CDD" id="cd11064">
    <property type="entry name" value="CYP86A"/>
    <property type="match status" value="1"/>
</dbReference>
<dbReference type="GO" id="GO:0005506">
    <property type="term" value="F:iron ion binding"/>
    <property type="evidence" value="ECO:0007669"/>
    <property type="project" value="InterPro"/>
</dbReference>
<dbReference type="EMBL" id="LRBV02000006">
    <property type="status" value="NOT_ANNOTATED_CDS"/>
    <property type="molecule type" value="Genomic_DNA"/>
</dbReference>
<evidence type="ECO:0000256" key="4">
    <source>
        <dbReference type="ARBA" id="ARBA00022617"/>
    </source>
</evidence>
<dbReference type="InterPro" id="IPR001128">
    <property type="entry name" value="Cyt_P450"/>
</dbReference>
<evidence type="ECO:0000256" key="8">
    <source>
        <dbReference type="ARBA" id="ARBA00023002"/>
    </source>
</evidence>
<evidence type="ECO:0000256" key="12">
    <source>
        <dbReference type="PIRSR" id="PIRSR602401-1"/>
    </source>
</evidence>
<keyword evidence="7 13" id="KW-1133">Transmembrane helix</keyword>
<dbReference type="InParanoid" id="A0A7N2R5Z8"/>
<dbReference type="InterPro" id="IPR002401">
    <property type="entry name" value="Cyt_P450_E_grp-I"/>
</dbReference>
<dbReference type="RefSeq" id="XP_030974807.1">
    <property type="nucleotide sequence ID" value="XM_031118947.1"/>
</dbReference>
<keyword evidence="6 12" id="KW-0479">Metal-binding</keyword>
<evidence type="ECO:0000313" key="14">
    <source>
        <dbReference type="EnsemblPlants" id="QL06p003817:mrna:CDS:1"/>
    </source>
</evidence>
<dbReference type="PANTHER" id="PTHR24296">
    <property type="entry name" value="CYTOCHROME P450"/>
    <property type="match status" value="1"/>
</dbReference>
<reference evidence="14 15" key="1">
    <citation type="journal article" date="2016" name="G3 (Bethesda)">
        <title>First Draft Assembly and Annotation of the Genome of a California Endemic Oak Quercus lobata Nee (Fagaceae).</title>
        <authorList>
            <person name="Sork V.L."/>
            <person name="Fitz-Gibbon S.T."/>
            <person name="Puiu D."/>
            <person name="Crepeau M."/>
            <person name="Gugger P.F."/>
            <person name="Sherman R."/>
            <person name="Stevens K."/>
            <person name="Langley C.H."/>
            <person name="Pellegrini M."/>
            <person name="Salzberg S.L."/>
        </authorList>
    </citation>
    <scope>NUCLEOTIDE SEQUENCE [LARGE SCALE GENOMIC DNA]</scope>
    <source>
        <strain evidence="14 15">cv. SW786</strain>
    </source>
</reference>
<dbReference type="Gene3D" id="1.10.630.10">
    <property type="entry name" value="Cytochrome P450"/>
    <property type="match status" value="1"/>
</dbReference>
<evidence type="ECO:0000256" key="7">
    <source>
        <dbReference type="ARBA" id="ARBA00022989"/>
    </source>
</evidence>
<dbReference type="FunCoup" id="A0A7N2R5Z8">
    <property type="interactions" value="410"/>
</dbReference>
<dbReference type="FunFam" id="1.10.630.10:FF:000044">
    <property type="entry name" value="Cytochrome P450"/>
    <property type="match status" value="1"/>
</dbReference>
<evidence type="ECO:0000256" key="13">
    <source>
        <dbReference type="SAM" id="Phobius"/>
    </source>
</evidence>
<dbReference type="GO" id="GO:0020037">
    <property type="term" value="F:heme binding"/>
    <property type="evidence" value="ECO:0007669"/>
    <property type="project" value="InterPro"/>
</dbReference>
<protein>
    <recommendedName>
        <fullName evidence="16">Cytochrome P450</fullName>
    </recommendedName>
</protein>
<dbReference type="PRINTS" id="PR00463">
    <property type="entry name" value="EP450I"/>
</dbReference>
<proteinExistence type="inferred from homology"/>
<dbReference type="InterPro" id="IPR036396">
    <property type="entry name" value="Cyt_P450_sf"/>
</dbReference>
<accession>A0A7N2R5Z8</accession>
<evidence type="ECO:0000313" key="15">
    <source>
        <dbReference type="Proteomes" id="UP000594261"/>
    </source>
</evidence>
<dbReference type="GeneID" id="115994717"/>
<keyword evidence="15" id="KW-1185">Reference proteome</keyword>
<keyword evidence="9 12" id="KW-0408">Iron</keyword>
<feature type="binding site" description="axial binding residue" evidence="12">
    <location>
        <position position="445"/>
    </location>
    <ligand>
        <name>heme</name>
        <dbReference type="ChEBI" id="CHEBI:30413"/>
    </ligand>
    <ligandPart>
        <name>Fe</name>
        <dbReference type="ChEBI" id="CHEBI:18248"/>
    </ligandPart>
</feature>
<dbReference type="AlphaFoldDB" id="A0A7N2R5Z8"/>
<comment type="similarity">
    <text evidence="3">Belongs to the cytochrome P450 family.</text>
</comment>
<keyword evidence="11 13" id="KW-0472">Membrane</keyword>
<evidence type="ECO:0000256" key="2">
    <source>
        <dbReference type="ARBA" id="ARBA00004167"/>
    </source>
</evidence>
<reference evidence="14" key="2">
    <citation type="submission" date="2021-01" db="UniProtKB">
        <authorList>
            <consortium name="EnsemblPlants"/>
        </authorList>
    </citation>
    <scope>IDENTIFICATION</scope>
</reference>
<gene>
    <name evidence="14" type="primary">LOC115994717</name>
</gene>
<dbReference type="Pfam" id="PF00067">
    <property type="entry name" value="p450"/>
    <property type="match status" value="1"/>
</dbReference>